<dbReference type="Proteomes" id="UP000297910">
    <property type="component" value="Unassembled WGS sequence"/>
</dbReference>
<feature type="transmembrane region" description="Helical" evidence="6">
    <location>
        <begin position="92"/>
        <end position="116"/>
    </location>
</feature>
<evidence type="ECO:0000313" key="8">
    <source>
        <dbReference type="EMBL" id="TGO23839.1"/>
    </source>
</evidence>
<evidence type="ECO:0000256" key="2">
    <source>
        <dbReference type="ARBA" id="ARBA00022692"/>
    </source>
</evidence>
<keyword evidence="4 6" id="KW-0472">Membrane</keyword>
<dbReference type="AlphaFoldDB" id="A0A4Z1FLG4"/>
<feature type="transmembrane region" description="Helical" evidence="6">
    <location>
        <begin position="209"/>
        <end position="234"/>
    </location>
</feature>
<accession>A0A4Z1FLG4</accession>
<evidence type="ECO:0000256" key="1">
    <source>
        <dbReference type="ARBA" id="ARBA00004141"/>
    </source>
</evidence>
<dbReference type="PANTHER" id="PTHR33048">
    <property type="entry name" value="PTH11-LIKE INTEGRAL MEMBRANE PROTEIN (AFU_ORTHOLOGUE AFUA_5G11245)"/>
    <property type="match status" value="1"/>
</dbReference>
<protein>
    <recommendedName>
        <fullName evidence="7">Rhodopsin domain-containing protein</fullName>
    </recommendedName>
</protein>
<keyword evidence="9" id="KW-1185">Reference proteome</keyword>
<evidence type="ECO:0000256" key="5">
    <source>
        <dbReference type="ARBA" id="ARBA00038359"/>
    </source>
</evidence>
<keyword evidence="2 6" id="KW-0812">Transmembrane</keyword>
<evidence type="ECO:0000313" key="9">
    <source>
        <dbReference type="Proteomes" id="UP000297910"/>
    </source>
</evidence>
<reference evidence="8 9" key="1">
    <citation type="submission" date="2017-12" db="EMBL/GenBank/DDBJ databases">
        <title>Comparative genomics of Botrytis spp.</title>
        <authorList>
            <person name="Valero-Jimenez C.A."/>
            <person name="Tapia P."/>
            <person name="Veloso J."/>
            <person name="Silva-Moreno E."/>
            <person name="Staats M."/>
            <person name="Valdes J.H."/>
            <person name="Van Kan J.A.L."/>
        </authorList>
    </citation>
    <scope>NUCLEOTIDE SEQUENCE [LARGE SCALE GENOMIC DNA]</scope>
    <source>
        <strain evidence="8 9">Bp0003</strain>
    </source>
</reference>
<name>A0A4Z1FLG4_9HELO</name>
<organism evidence="8 9">
    <name type="scientific">Botrytis paeoniae</name>
    <dbReference type="NCBI Taxonomy" id="278948"/>
    <lineage>
        <taxon>Eukaryota</taxon>
        <taxon>Fungi</taxon>
        <taxon>Dikarya</taxon>
        <taxon>Ascomycota</taxon>
        <taxon>Pezizomycotina</taxon>
        <taxon>Leotiomycetes</taxon>
        <taxon>Helotiales</taxon>
        <taxon>Sclerotiniaceae</taxon>
        <taxon>Botrytis</taxon>
    </lineage>
</organism>
<sequence length="309" mass="34217">MSDGSEIFALPPEVLANTPALEPPPGVTALSDNPASRGYILIVVNTIMTFAMTLFAVVLFITWTILVIPGGNIGFHLWDVSLLNLISKRNLVALYMNLIFLQPTLGCMKLSIFITYLEIFQGLRWMQICVYIGATFSTAFYLALTIVQFYAATPVGGGRFAKMIFMPRFALLKRITFAVTGIALAIDIYLFILPLVAVSRLRIPTKRKIFVMIGFGIGLSACICAALSFVYRYIDHWSADTTWTSLPVIVLTTAIKSSQHTSNPSEASRVTDDPNLYPDLDFLTTPGDIERTALERRMENKIGRDVIAV</sequence>
<dbReference type="Pfam" id="PF20684">
    <property type="entry name" value="Fung_rhodopsin"/>
    <property type="match status" value="1"/>
</dbReference>
<proteinExistence type="inferred from homology"/>
<comment type="subcellular location">
    <subcellularLocation>
        <location evidence="1">Membrane</location>
        <topology evidence="1">Multi-pass membrane protein</topology>
    </subcellularLocation>
</comment>
<evidence type="ECO:0000256" key="4">
    <source>
        <dbReference type="ARBA" id="ARBA00023136"/>
    </source>
</evidence>
<evidence type="ECO:0000256" key="3">
    <source>
        <dbReference type="ARBA" id="ARBA00022989"/>
    </source>
</evidence>
<feature type="transmembrane region" description="Helical" evidence="6">
    <location>
        <begin position="171"/>
        <end position="197"/>
    </location>
</feature>
<evidence type="ECO:0000259" key="7">
    <source>
        <dbReference type="Pfam" id="PF20684"/>
    </source>
</evidence>
<feature type="transmembrane region" description="Helical" evidence="6">
    <location>
        <begin position="39"/>
        <end position="68"/>
    </location>
</feature>
<evidence type="ECO:0000256" key="6">
    <source>
        <dbReference type="SAM" id="Phobius"/>
    </source>
</evidence>
<dbReference type="EMBL" id="PQXI01000120">
    <property type="protein sequence ID" value="TGO23839.1"/>
    <property type="molecule type" value="Genomic_DNA"/>
</dbReference>
<feature type="domain" description="Rhodopsin" evidence="7">
    <location>
        <begin position="51"/>
        <end position="253"/>
    </location>
</feature>
<comment type="similarity">
    <text evidence="5">Belongs to the SAT4 family.</text>
</comment>
<dbReference type="PANTHER" id="PTHR33048:SF158">
    <property type="entry name" value="MEMBRANE PROTEIN PTH11-LIKE, PUTATIVE-RELATED"/>
    <property type="match status" value="1"/>
</dbReference>
<feature type="transmembrane region" description="Helical" evidence="6">
    <location>
        <begin position="128"/>
        <end position="151"/>
    </location>
</feature>
<dbReference type="InterPro" id="IPR052337">
    <property type="entry name" value="SAT4-like"/>
</dbReference>
<comment type="caution">
    <text evidence="8">The sequence shown here is derived from an EMBL/GenBank/DDBJ whole genome shotgun (WGS) entry which is preliminary data.</text>
</comment>
<gene>
    <name evidence="8" type="ORF">BPAE_0120g00180</name>
</gene>
<dbReference type="GO" id="GO:0016020">
    <property type="term" value="C:membrane"/>
    <property type="evidence" value="ECO:0007669"/>
    <property type="project" value="UniProtKB-SubCell"/>
</dbReference>
<dbReference type="InterPro" id="IPR049326">
    <property type="entry name" value="Rhodopsin_dom_fungi"/>
</dbReference>
<keyword evidence="3 6" id="KW-1133">Transmembrane helix</keyword>